<sequence length="131" mass="15042">MTRSNRTNFAPADDVGRFRAGLPTILPSLAERDFDRVVVCWYNDTPSGDFVIDYHPDLESVPGKCRKCAFKFLPVLGKYVAQTFERTLPSGLQQRWRFRMEHKDCEDTFHGDGSRGGPARREFTQQEKALL</sequence>
<dbReference type="PANTHER" id="PTHR10961">
    <property type="entry name" value="PEROXISOMAL SARCOSINE OXIDASE"/>
    <property type="match status" value="1"/>
</dbReference>
<keyword evidence="3" id="KW-0274">FAD</keyword>
<comment type="cofactor">
    <cofactor evidence="1">
        <name>FAD</name>
        <dbReference type="ChEBI" id="CHEBI:57692"/>
    </cofactor>
</comment>
<dbReference type="GO" id="GO:0050660">
    <property type="term" value="F:flavin adenine dinucleotide binding"/>
    <property type="evidence" value="ECO:0007669"/>
    <property type="project" value="InterPro"/>
</dbReference>
<keyword evidence="2" id="KW-0285">Flavoprotein</keyword>
<dbReference type="VEuPathDB" id="FungiDB:CC77DRAFT_578025"/>
<dbReference type="Proteomes" id="UP000291422">
    <property type="component" value="Unassembled WGS sequence"/>
</dbReference>
<comment type="caution">
    <text evidence="5">The sequence shown here is derived from an EMBL/GenBank/DDBJ whole genome shotgun (WGS) entry which is preliminary data.</text>
</comment>
<reference evidence="6" key="1">
    <citation type="journal article" date="2019" name="bioRxiv">
        <title>Genomics, evolutionary history and diagnostics of the Alternaria alternata species group including apple and Asian pear pathotypes.</title>
        <authorList>
            <person name="Armitage A.D."/>
            <person name="Cockerton H.M."/>
            <person name="Sreenivasaprasad S."/>
            <person name="Woodhall J.W."/>
            <person name="Lane C.R."/>
            <person name="Harrison R.J."/>
            <person name="Clarkson J.P."/>
        </authorList>
    </citation>
    <scope>NUCLEOTIDE SEQUENCE [LARGE SCALE GENOMIC DNA]</scope>
    <source>
        <strain evidence="6">FERA 1177</strain>
    </source>
</reference>
<evidence type="ECO:0000256" key="3">
    <source>
        <dbReference type="ARBA" id="ARBA00022827"/>
    </source>
</evidence>
<evidence type="ECO:0000256" key="2">
    <source>
        <dbReference type="ARBA" id="ARBA00022630"/>
    </source>
</evidence>
<protein>
    <submittedName>
        <fullName evidence="5">Uncharacterized protein</fullName>
    </submittedName>
</protein>
<dbReference type="EMBL" id="PDXD01000042">
    <property type="protein sequence ID" value="RYN70309.1"/>
    <property type="molecule type" value="Genomic_DNA"/>
</dbReference>
<evidence type="ECO:0000256" key="4">
    <source>
        <dbReference type="ARBA" id="ARBA00023002"/>
    </source>
</evidence>
<accession>A0A4Q4N5G1</accession>
<dbReference type="GO" id="GO:0008115">
    <property type="term" value="F:sarcosine oxidase activity"/>
    <property type="evidence" value="ECO:0007669"/>
    <property type="project" value="TreeGrafter"/>
</dbReference>
<dbReference type="InterPro" id="IPR045170">
    <property type="entry name" value="MTOX"/>
</dbReference>
<dbReference type="GO" id="GO:0050031">
    <property type="term" value="F:L-pipecolate oxidase activity"/>
    <property type="evidence" value="ECO:0007669"/>
    <property type="project" value="TreeGrafter"/>
</dbReference>
<dbReference type="Gene3D" id="3.50.50.60">
    <property type="entry name" value="FAD/NAD(P)-binding domain"/>
    <property type="match status" value="1"/>
</dbReference>
<evidence type="ECO:0000256" key="1">
    <source>
        <dbReference type="ARBA" id="ARBA00001974"/>
    </source>
</evidence>
<evidence type="ECO:0000313" key="5">
    <source>
        <dbReference type="EMBL" id="RYN70309.1"/>
    </source>
</evidence>
<name>A0A4Q4N5G1_ALTAL</name>
<organism evidence="5 6">
    <name type="scientific">Alternaria alternata</name>
    <name type="common">Alternaria rot fungus</name>
    <name type="synonym">Torula alternata</name>
    <dbReference type="NCBI Taxonomy" id="5599"/>
    <lineage>
        <taxon>Eukaryota</taxon>
        <taxon>Fungi</taxon>
        <taxon>Dikarya</taxon>
        <taxon>Ascomycota</taxon>
        <taxon>Pezizomycotina</taxon>
        <taxon>Dothideomycetes</taxon>
        <taxon>Pleosporomycetidae</taxon>
        <taxon>Pleosporales</taxon>
        <taxon>Pleosporineae</taxon>
        <taxon>Pleosporaceae</taxon>
        <taxon>Alternaria</taxon>
        <taxon>Alternaria sect. Alternaria</taxon>
        <taxon>Alternaria alternata complex</taxon>
    </lineage>
</organism>
<dbReference type="AlphaFoldDB" id="A0A4Q4N5G1"/>
<evidence type="ECO:0000313" key="6">
    <source>
        <dbReference type="Proteomes" id="UP000291422"/>
    </source>
</evidence>
<dbReference type="PANTHER" id="PTHR10961:SF45">
    <property type="entry name" value="FAD DEPENDENT OXIDOREDUCTASE DOMAIN-CONTAINING PROTEIN-RELATED"/>
    <property type="match status" value="1"/>
</dbReference>
<gene>
    <name evidence="5" type="ORF">AA0117_g10711</name>
</gene>
<dbReference type="InterPro" id="IPR036188">
    <property type="entry name" value="FAD/NAD-bd_sf"/>
</dbReference>
<keyword evidence="4" id="KW-0560">Oxidoreductase</keyword>
<proteinExistence type="predicted"/>
<dbReference type="GO" id="GO:0004657">
    <property type="term" value="F:proline dehydrogenase activity"/>
    <property type="evidence" value="ECO:0007669"/>
    <property type="project" value="TreeGrafter"/>
</dbReference>